<evidence type="ECO:0000256" key="2">
    <source>
        <dbReference type="ARBA" id="ARBA00005336"/>
    </source>
</evidence>
<protein>
    <recommendedName>
        <fullName evidence="3">beta-glucosidase</fullName>
        <ecNumber evidence="3">3.2.1.21</ecNumber>
    </recommendedName>
</protein>
<dbReference type="PROSITE" id="PS00775">
    <property type="entry name" value="GLYCOSYL_HYDROL_F3"/>
    <property type="match status" value="1"/>
</dbReference>
<dbReference type="InterPro" id="IPR013783">
    <property type="entry name" value="Ig-like_fold"/>
</dbReference>
<dbReference type="Proteomes" id="UP000078516">
    <property type="component" value="Unassembled WGS sequence"/>
</dbReference>
<dbReference type="EMBL" id="LWMN01000010">
    <property type="protein sequence ID" value="OAQ56478.1"/>
    <property type="molecule type" value="Genomic_DNA"/>
</dbReference>
<organism evidence="9 10">
    <name type="scientific">Enterococcus thailandicus</name>
    <dbReference type="NCBI Taxonomy" id="417368"/>
    <lineage>
        <taxon>Bacteria</taxon>
        <taxon>Bacillati</taxon>
        <taxon>Bacillota</taxon>
        <taxon>Bacilli</taxon>
        <taxon>Lactobacillales</taxon>
        <taxon>Enterococcaceae</taxon>
        <taxon>Enterococcus</taxon>
    </lineage>
</organism>
<dbReference type="GO" id="GO:0008422">
    <property type="term" value="F:beta-glucosidase activity"/>
    <property type="evidence" value="ECO:0007669"/>
    <property type="project" value="UniProtKB-EC"/>
</dbReference>
<evidence type="ECO:0000256" key="7">
    <source>
        <dbReference type="RuleBase" id="RU361161"/>
    </source>
</evidence>
<dbReference type="Gene3D" id="2.60.40.10">
    <property type="entry name" value="Immunoglobulins"/>
    <property type="match status" value="1"/>
</dbReference>
<reference evidence="9 10" key="1">
    <citation type="submission" date="2016-04" db="EMBL/GenBank/DDBJ databases">
        <title>Draft genome of an Enterococcus thailandicus strain isolated from bovine feces.</title>
        <authorList>
            <person name="Beukers A.G."/>
            <person name="Zaheer R."/>
            <person name="Goji N."/>
            <person name="Cook S.R."/>
            <person name="Amoako K."/>
            <person name="Chaves A.V."/>
            <person name="Ward M.P."/>
            <person name="Mcallister T.A."/>
        </authorList>
    </citation>
    <scope>NUCLEOTIDE SEQUENCE [LARGE SCALE GENOMIC DNA]</scope>
    <source>
        <strain evidence="9 10">F0711D 46</strain>
    </source>
</reference>
<dbReference type="PANTHER" id="PTHR30620:SF16">
    <property type="entry name" value="LYSOSOMAL BETA GLUCOSIDASE"/>
    <property type="match status" value="1"/>
</dbReference>
<dbReference type="SUPFAM" id="SSF51445">
    <property type="entry name" value="(Trans)glycosidases"/>
    <property type="match status" value="1"/>
</dbReference>
<comment type="caution">
    <text evidence="9">The sequence shown here is derived from an EMBL/GenBank/DDBJ whole genome shotgun (WGS) entry which is preliminary data.</text>
</comment>
<dbReference type="InterPro" id="IPR001764">
    <property type="entry name" value="Glyco_hydro_3_N"/>
</dbReference>
<dbReference type="Gene3D" id="3.40.50.1700">
    <property type="entry name" value="Glycoside hydrolase family 3 C-terminal domain"/>
    <property type="match status" value="1"/>
</dbReference>
<dbReference type="InterPro" id="IPR017853">
    <property type="entry name" value="GH"/>
</dbReference>
<dbReference type="EC" id="3.2.1.21" evidence="3"/>
<dbReference type="FunFam" id="2.60.40.10:FF:000495">
    <property type="entry name" value="Periplasmic beta-glucosidase"/>
    <property type="match status" value="1"/>
</dbReference>
<keyword evidence="10" id="KW-1185">Reference proteome</keyword>
<feature type="domain" description="Fibronectin type III-like" evidence="8">
    <location>
        <begin position="635"/>
        <end position="704"/>
    </location>
</feature>
<dbReference type="InterPro" id="IPR051915">
    <property type="entry name" value="Cellulose_Degrad_GH3"/>
</dbReference>
<dbReference type="Pfam" id="PF00933">
    <property type="entry name" value="Glyco_hydro_3"/>
    <property type="match status" value="1"/>
</dbReference>
<sequence length="717" mass="79395">MKQQEILNLLEKMTLEEKIDQLLQLAAEFYSENAEERTGPMADLGLTEATIANAGTTLGVSGAEEAIRIQKKYLEKNRLGIPTILMADIIHGFRTIFPIPLGLGSSWDLDAAEKMAEISAKEAAVSGLHVTFSPMVDLVRDPRWGRVMESTGEDSFLNSRFAERFVKGYQGEDLKEDFFRVAACVKHFAAYGAAIAGRDYNTVNMSERQLRESYLPGYQAALEAGAKLVMTSFNTIDGIPATGNKWLFREVLRKELNFQGVVISDWGAVKELIPHGVAKDEKEAAKQALLAGVDIEMMTTCYSNYLSELIEEGQISVELLDEAVVRILELKNDLGLFEQPFRGADPVKEKEIVLSNEHREVACEIAKKSMVLLKNDDILPFKKEETIAIIGPAAASKKILGAWSWQGKSEEAISLVEGAASLSKKLLVGNEVFDYLEPTTEAIQEALLLAEQADKVVIALGELEEMSGEAASRSDIRLPGAQLAFFQQVLEINDQVVVTLYNGRPLDLQGIDEAKGIIEAWFPGTEGGRALAEILWGKYNPSGRLSMSFPETVGQVPIYYNCDNTGRPFETTPDEKYVSKYLDVSNYAKYPFGFGLSYSDFRYSAISLTSDELTPATEITVSVTIKNQSVFAGEETVQLYIHDLVGEVVRPVKELKGFQKVHLAPFEEKTVAFSIDESLLRYVHSNQEMSSDAGEFEAMIGPNSREVSSVRFNLKNR</sequence>
<evidence type="ECO:0000256" key="4">
    <source>
        <dbReference type="ARBA" id="ARBA00022729"/>
    </source>
</evidence>
<dbReference type="InterPro" id="IPR036962">
    <property type="entry name" value="Glyco_hydro_3_N_sf"/>
</dbReference>
<dbReference type="NCBIfam" id="NF011678">
    <property type="entry name" value="PRK15098.1"/>
    <property type="match status" value="1"/>
</dbReference>
<dbReference type="Pfam" id="PF14310">
    <property type="entry name" value="Fn3-like"/>
    <property type="match status" value="1"/>
</dbReference>
<proteinExistence type="inferred from homology"/>
<dbReference type="RefSeq" id="WP_067482182.1">
    <property type="nucleotide sequence ID" value="NZ_JAQDAW010000001.1"/>
</dbReference>
<name>A0A179ETE2_ENTTH</name>
<evidence type="ECO:0000256" key="5">
    <source>
        <dbReference type="ARBA" id="ARBA00022801"/>
    </source>
</evidence>
<dbReference type="SUPFAM" id="SSF52279">
    <property type="entry name" value="Beta-D-glucan exohydrolase, C-terminal domain"/>
    <property type="match status" value="1"/>
</dbReference>
<evidence type="ECO:0000313" key="9">
    <source>
        <dbReference type="EMBL" id="OAQ56478.1"/>
    </source>
</evidence>
<evidence type="ECO:0000256" key="3">
    <source>
        <dbReference type="ARBA" id="ARBA00012744"/>
    </source>
</evidence>
<dbReference type="AlphaFoldDB" id="A0A179ETE2"/>
<keyword evidence="6 7" id="KW-0326">Glycosidase</keyword>
<dbReference type="InterPro" id="IPR019800">
    <property type="entry name" value="Glyco_hydro_3_AS"/>
</dbReference>
<dbReference type="PANTHER" id="PTHR30620">
    <property type="entry name" value="PERIPLASMIC BETA-GLUCOSIDASE-RELATED"/>
    <property type="match status" value="1"/>
</dbReference>
<keyword evidence="4" id="KW-0732">Signal</keyword>
<dbReference type="InterPro" id="IPR026891">
    <property type="entry name" value="Fn3-like"/>
</dbReference>
<evidence type="ECO:0000256" key="1">
    <source>
        <dbReference type="ARBA" id="ARBA00000448"/>
    </source>
</evidence>
<dbReference type="FunFam" id="3.20.20.300:FF:000005">
    <property type="entry name" value="Periplasmic beta-glucosidase"/>
    <property type="match status" value="1"/>
</dbReference>
<dbReference type="GO" id="GO:0009251">
    <property type="term" value="P:glucan catabolic process"/>
    <property type="evidence" value="ECO:0007669"/>
    <property type="project" value="TreeGrafter"/>
</dbReference>
<dbReference type="InterPro" id="IPR036881">
    <property type="entry name" value="Glyco_hydro_3_C_sf"/>
</dbReference>
<evidence type="ECO:0000256" key="6">
    <source>
        <dbReference type="ARBA" id="ARBA00023295"/>
    </source>
</evidence>
<gene>
    <name evidence="9" type="ORF">A6E74_03445</name>
</gene>
<dbReference type="Pfam" id="PF01915">
    <property type="entry name" value="Glyco_hydro_3_C"/>
    <property type="match status" value="1"/>
</dbReference>
<accession>A0A179ETE2</accession>
<dbReference type="InterPro" id="IPR002772">
    <property type="entry name" value="Glyco_hydro_3_C"/>
</dbReference>
<dbReference type="PRINTS" id="PR00133">
    <property type="entry name" value="GLHYDRLASE3"/>
</dbReference>
<comment type="catalytic activity">
    <reaction evidence="1">
        <text>Hydrolysis of terminal, non-reducing beta-D-glucosyl residues with release of beta-D-glucose.</text>
        <dbReference type="EC" id="3.2.1.21"/>
    </reaction>
</comment>
<comment type="similarity">
    <text evidence="2 7">Belongs to the glycosyl hydrolase 3 family.</text>
</comment>
<evidence type="ECO:0000313" key="10">
    <source>
        <dbReference type="Proteomes" id="UP000078516"/>
    </source>
</evidence>
<keyword evidence="5 7" id="KW-0378">Hydrolase</keyword>
<evidence type="ECO:0000259" key="8">
    <source>
        <dbReference type="SMART" id="SM01217"/>
    </source>
</evidence>
<dbReference type="Gene3D" id="3.20.20.300">
    <property type="entry name" value="Glycoside hydrolase, family 3, N-terminal domain"/>
    <property type="match status" value="1"/>
</dbReference>
<dbReference type="SMART" id="SM01217">
    <property type="entry name" value="Fn3_like"/>
    <property type="match status" value="1"/>
</dbReference>